<feature type="transmembrane region" description="Helical" evidence="7">
    <location>
        <begin position="144"/>
        <end position="164"/>
    </location>
</feature>
<dbReference type="PROSITE" id="PS50928">
    <property type="entry name" value="ABC_TM1"/>
    <property type="match status" value="1"/>
</dbReference>
<keyword evidence="5 7" id="KW-1133">Transmembrane helix</keyword>
<organism evidence="9 10">
    <name type="scientific">Alicyclobacillus fodiniaquatilis</name>
    <dbReference type="NCBI Taxonomy" id="1661150"/>
    <lineage>
        <taxon>Bacteria</taxon>
        <taxon>Bacillati</taxon>
        <taxon>Bacillota</taxon>
        <taxon>Bacilli</taxon>
        <taxon>Bacillales</taxon>
        <taxon>Alicyclobacillaceae</taxon>
        <taxon>Alicyclobacillus</taxon>
    </lineage>
</organism>
<evidence type="ECO:0000256" key="6">
    <source>
        <dbReference type="ARBA" id="ARBA00023136"/>
    </source>
</evidence>
<dbReference type="PANTHER" id="PTHR43744:SF6">
    <property type="entry name" value="ABC TRANSPORTER PERMEASE PROTEIN YESQ-RELATED"/>
    <property type="match status" value="1"/>
</dbReference>
<evidence type="ECO:0000256" key="7">
    <source>
        <dbReference type="RuleBase" id="RU363032"/>
    </source>
</evidence>
<evidence type="ECO:0000256" key="5">
    <source>
        <dbReference type="ARBA" id="ARBA00022989"/>
    </source>
</evidence>
<dbReference type="Proteomes" id="UP001597079">
    <property type="component" value="Unassembled WGS sequence"/>
</dbReference>
<dbReference type="CDD" id="cd06261">
    <property type="entry name" value="TM_PBP2"/>
    <property type="match status" value="1"/>
</dbReference>
<dbReference type="SUPFAM" id="SSF161098">
    <property type="entry name" value="MetI-like"/>
    <property type="match status" value="1"/>
</dbReference>
<keyword evidence="6 7" id="KW-0472">Membrane</keyword>
<dbReference type="Pfam" id="PF00528">
    <property type="entry name" value="BPD_transp_1"/>
    <property type="match status" value="1"/>
</dbReference>
<name>A0ABW4JDS6_9BACL</name>
<evidence type="ECO:0000256" key="1">
    <source>
        <dbReference type="ARBA" id="ARBA00004651"/>
    </source>
</evidence>
<feature type="transmembrane region" description="Helical" evidence="7">
    <location>
        <begin position="108"/>
        <end position="132"/>
    </location>
</feature>
<keyword evidence="4 7" id="KW-0812">Transmembrane</keyword>
<keyword evidence="3" id="KW-1003">Cell membrane</keyword>
<gene>
    <name evidence="9" type="ORF">ACFSB2_03915</name>
</gene>
<evidence type="ECO:0000256" key="2">
    <source>
        <dbReference type="ARBA" id="ARBA00022448"/>
    </source>
</evidence>
<evidence type="ECO:0000313" key="10">
    <source>
        <dbReference type="Proteomes" id="UP001597079"/>
    </source>
</evidence>
<dbReference type="PANTHER" id="PTHR43744">
    <property type="entry name" value="ABC TRANSPORTER PERMEASE PROTEIN MG189-RELATED-RELATED"/>
    <property type="match status" value="1"/>
</dbReference>
<evidence type="ECO:0000256" key="3">
    <source>
        <dbReference type="ARBA" id="ARBA00022475"/>
    </source>
</evidence>
<protein>
    <submittedName>
        <fullName evidence="9">Carbohydrate ABC transporter permease</fullName>
    </submittedName>
</protein>
<feature type="transmembrane region" description="Helical" evidence="7">
    <location>
        <begin position="244"/>
        <end position="263"/>
    </location>
</feature>
<feature type="domain" description="ABC transmembrane type-1" evidence="8">
    <location>
        <begin position="73"/>
        <end position="265"/>
    </location>
</feature>
<sequence>MNVIIGRWAAIRHHLFLTVFSFIMLYPVIWWIGASVKSNAELTLPSLWPRNPQWSNYSKGWFSLSGVSFTKIFANTFWMEIWIVLGAVITSTLVAYGFARINFRFKRLWFAVLISTMMLPGQVLIIPQYILYNKFHFVNTYVPLILPFWFGGGAFFIFLLIQFIRGIPRELDEAAKIDGCSTYGIYYHIILPLIRPAVVTVAVFTFLWSWQDFYSQLLYLSSPVKYTIELALNMFLEQGWQVEWGQLLAMSLISIIPSIIIFFSAQKYFVEGIVTSGLKG</sequence>
<feature type="transmembrane region" description="Helical" evidence="7">
    <location>
        <begin position="15"/>
        <end position="33"/>
    </location>
</feature>
<evidence type="ECO:0000259" key="8">
    <source>
        <dbReference type="PROSITE" id="PS50928"/>
    </source>
</evidence>
<accession>A0ABW4JDS6</accession>
<comment type="caution">
    <text evidence="9">The sequence shown here is derived from an EMBL/GenBank/DDBJ whole genome shotgun (WGS) entry which is preliminary data.</text>
</comment>
<comment type="similarity">
    <text evidence="7">Belongs to the binding-protein-dependent transport system permease family.</text>
</comment>
<dbReference type="RefSeq" id="WP_377941416.1">
    <property type="nucleotide sequence ID" value="NZ_JBHUCX010000013.1"/>
</dbReference>
<keyword evidence="2 7" id="KW-0813">Transport</keyword>
<comment type="subcellular location">
    <subcellularLocation>
        <location evidence="1 7">Cell membrane</location>
        <topology evidence="1 7">Multi-pass membrane protein</topology>
    </subcellularLocation>
</comment>
<dbReference type="InterPro" id="IPR035906">
    <property type="entry name" value="MetI-like_sf"/>
</dbReference>
<dbReference type="InterPro" id="IPR000515">
    <property type="entry name" value="MetI-like"/>
</dbReference>
<reference evidence="10" key="1">
    <citation type="journal article" date="2019" name="Int. J. Syst. Evol. Microbiol.">
        <title>The Global Catalogue of Microorganisms (GCM) 10K type strain sequencing project: providing services to taxonomists for standard genome sequencing and annotation.</title>
        <authorList>
            <consortium name="The Broad Institute Genomics Platform"/>
            <consortium name="The Broad Institute Genome Sequencing Center for Infectious Disease"/>
            <person name="Wu L."/>
            <person name="Ma J."/>
        </authorList>
    </citation>
    <scope>NUCLEOTIDE SEQUENCE [LARGE SCALE GENOMIC DNA]</scope>
    <source>
        <strain evidence="10">CGMCC 1.12286</strain>
    </source>
</reference>
<feature type="transmembrane region" description="Helical" evidence="7">
    <location>
        <begin position="77"/>
        <end position="96"/>
    </location>
</feature>
<keyword evidence="10" id="KW-1185">Reference proteome</keyword>
<dbReference type="Gene3D" id="1.10.3720.10">
    <property type="entry name" value="MetI-like"/>
    <property type="match status" value="1"/>
</dbReference>
<proteinExistence type="inferred from homology"/>
<dbReference type="EMBL" id="JBHUCX010000013">
    <property type="protein sequence ID" value="MFD1673854.1"/>
    <property type="molecule type" value="Genomic_DNA"/>
</dbReference>
<evidence type="ECO:0000256" key="4">
    <source>
        <dbReference type="ARBA" id="ARBA00022692"/>
    </source>
</evidence>
<evidence type="ECO:0000313" key="9">
    <source>
        <dbReference type="EMBL" id="MFD1673854.1"/>
    </source>
</evidence>
<feature type="transmembrane region" description="Helical" evidence="7">
    <location>
        <begin position="185"/>
        <end position="210"/>
    </location>
</feature>